<dbReference type="AlphaFoldDB" id="A0A9P5Q9Y4"/>
<feature type="non-terminal residue" evidence="2">
    <location>
        <position position="1"/>
    </location>
</feature>
<keyword evidence="1" id="KW-0175">Coiled coil</keyword>
<dbReference type="EMBL" id="JADNRY010000002">
    <property type="protein sequence ID" value="KAF9078263.1"/>
    <property type="molecule type" value="Genomic_DNA"/>
</dbReference>
<reference evidence="2" key="1">
    <citation type="submission" date="2020-11" db="EMBL/GenBank/DDBJ databases">
        <authorList>
            <consortium name="DOE Joint Genome Institute"/>
            <person name="Ahrendt S."/>
            <person name="Riley R."/>
            <person name="Andreopoulos W."/>
            <person name="Labutti K."/>
            <person name="Pangilinan J."/>
            <person name="Ruiz-Duenas F.J."/>
            <person name="Barrasa J.M."/>
            <person name="Sanchez-Garcia M."/>
            <person name="Camarero S."/>
            <person name="Miyauchi S."/>
            <person name="Serrano A."/>
            <person name="Linde D."/>
            <person name="Babiker R."/>
            <person name="Drula E."/>
            <person name="Ayuso-Fernandez I."/>
            <person name="Pacheco R."/>
            <person name="Padilla G."/>
            <person name="Ferreira P."/>
            <person name="Barriuso J."/>
            <person name="Kellner H."/>
            <person name="Castanera R."/>
            <person name="Alfaro M."/>
            <person name="Ramirez L."/>
            <person name="Pisabarro A.G."/>
            <person name="Kuo A."/>
            <person name="Tritt A."/>
            <person name="Lipzen A."/>
            <person name="He G."/>
            <person name="Yan M."/>
            <person name="Ng V."/>
            <person name="Cullen D."/>
            <person name="Martin F."/>
            <person name="Rosso M.-N."/>
            <person name="Henrissat B."/>
            <person name="Hibbett D."/>
            <person name="Martinez A.T."/>
            <person name="Grigoriev I.V."/>
        </authorList>
    </citation>
    <scope>NUCLEOTIDE SEQUENCE</scope>
    <source>
        <strain evidence="2">AH 40177</strain>
    </source>
</reference>
<evidence type="ECO:0000313" key="2">
    <source>
        <dbReference type="EMBL" id="KAF9078263.1"/>
    </source>
</evidence>
<feature type="coiled-coil region" evidence="1">
    <location>
        <begin position="2"/>
        <end position="29"/>
    </location>
</feature>
<organism evidence="2 3">
    <name type="scientific">Rhodocollybia butyracea</name>
    <dbReference type="NCBI Taxonomy" id="206335"/>
    <lineage>
        <taxon>Eukaryota</taxon>
        <taxon>Fungi</taxon>
        <taxon>Dikarya</taxon>
        <taxon>Basidiomycota</taxon>
        <taxon>Agaricomycotina</taxon>
        <taxon>Agaricomycetes</taxon>
        <taxon>Agaricomycetidae</taxon>
        <taxon>Agaricales</taxon>
        <taxon>Marasmiineae</taxon>
        <taxon>Omphalotaceae</taxon>
        <taxon>Rhodocollybia</taxon>
    </lineage>
</organism>
<evidence type="ECO:0000256" key="1">
    <source>
        <dbReference type="SAM" id="Coils"/>
    </source>
</evidence>
<gene>
    <name evidence="2" type="ORF">BDP27DRAFT_1200891</name>
</gene>
<proteinExistence type="predicted"/>
<evidence type="ECO:0008006" key="4">
    <source>
        <dbReference type="Google" id="ProtNLM"/>
    </source>
</evidence>
<sequence>ILQNAQRDLDDYDKEIHRLESRRMVLIAQQERTREIMNQVQCLLAPIRKLPDEILGCVFDEC</sequence>
<evidence type="ECO:0000313" key="3">
    <source>
        <dbReference type="Proteomes" id="UP000772434"/>
    </source>
</evidence>
<dbReference type="Proteomes" id="UP000772434">
    <property type="component" value="Unassembled WGS sequence"/>
</dbReference>
<comment type="caution">
    <text evidence="2">The sequence shown here is derived from an EMBL/GenBank/DDBJ whole genome shotgun (WGS) entry which is preliminary data.</text>
</comment>
<accession>A0A9P5Q9Y4</accession>
<protein>
    <recommendedName>
        <fullName evidence="4">F-box domain-containing protein</fullName>
    </recommendedName>
</protein>
<keyword evidence="3" id="KW-1185">Reference proteome</keyword>
<dbReference type="OrthoDB" id="3065285at2759"/>
<name>A0A9P5Q9Y4_9AGAR</name>
<feature type="non-terminal residue" evidence="2">
    <location>
        <position position="62"/>
    </location>
</feature>